<reference evidence="1 2" key="1">
    <citation type="journal article" date="2023" name="Sci. Data">
        <title>Genome assembly of the Korean intertidal mud-creeper Batillaria attramentaria.</title>
        <authorList>
            <person name="Patra A.K."/>
            <person name="Ho P.T."/>
            <person name="Jun S."/>
            <person name="Lee S.J."/>
            <person name="Kim Y."/>
            <person name="Won Y.J."/>
        </authorList>
    </citation>
    <scope>NUCLEOTIDE SEQUENCE [LARGE SCALE GENOMIC DNA]</scope>
    <source>
        <strain evidence="1">Wonlab-2016</strain>
    </source>
</reference>
<comment type="caution">
    <text evidence="1">The sequence shown here is derived from an EMBL/GenBank/DDBJ whole genome shotgun (WGS) entry which is preliminary data.</text>
</comment>
<protein>
    <submittedName>
        <fullName evidence="1">Uncharacterized protein</fullName>
    </submittedName>
</protein>
<evidence type="ECO:0000313" key="1">
    <source>
        <dbReference type="EMBL" id="KAK7481007.1"/>
    </source>
</evidence>
<organism evidence="1 2">
    <name type="scientific">Batillaria attramentaria</name>
    <dbReference type="NCBI Taxonomy" id="370345"/>
    <lineage>
        <taxon>Eukaryota</taxon>
        <taxon>Metazoa</taxon>
        <taxon>Spiralia</taxon>
        <taxon>Lophotrochozoa</taxon>
        <taxon>Mollusca</taxon>
        <taxon>Gastropoda</taxon>
        <taxon>Caenogastropoda</taxon>
        <taxon>Sorbeoconcha</taxon>
        <taxon>Cerithioidea</taxon>
        <taxon>Batillariidae</taxon>
        <taxon>Batillaria</taxon>
    </lineage>
</organism>
<dbReference type="EMBL" id="JACVVK020000269">
    <property type="protein sequence ID" value="KAK7481007.1"/>
    <property type="molecule type" value="Genomic_DNA"/>
</dbReference>
<gene>
    <name evidence="1" type="ORF">BaRGS_00027726</name>
</gene>
<proteinExistence type="predicted"/>
<keyword evidence="2" id="KW-1185">Reference proteome</keyword>
<feature type="non-terminal residue" evidence="1">
    <location>
        <position position="56"/>
    </location>
</feature>
<evidence type="ECO:0000313" key="2">
    <source>
        <dbReference type="Proteomes" id="UP001519460"/>
    </source>
</evidence>
<accession>A0ABD0K2A0</accession>
<dbReference type="AlphaFoldDB" id="A0ABD0K2A0"/>
<dbReference type="Proteomes" id="UP001519460">
    <property type="component" value="Unassembled WGS sequence"/>
</dbReference>
<name>A0ABD0K2A0_9CAEN</name>
<sequence>MVGNTKSGGFRRLAECWGRGFIGISCGSEIILFLPEGWRCGVLEGNRLCRVKRVCL</sequence>